<reference evidence="3 4" key="1">
    <citation type="submission" date="2017-12" db="EMBL/GenBank/DDBJ databases">
        <title>Hemimetabolous genomes reveal molecular basis of termite eusociality.</title>
        <authorList>
            <person name="Harrison M.C."/>
            <person name="Jongepier E."/>
            <person name="Robertson H.M."/>
            <person name="Arning N."/>
            <person name="Bitard-Feildel T."/>
            <person name="Chao H."/>
            <person name="Childers C.P."/>
            <person name="Dinh H."/>
            <person name="Doddapaneni H."/>
            <person name="Dugan S."/>
            <person name="Gowin J."/>
            <person name="Greiner C."/>
            <person name="Han Y."/>
            <person name="Hu H."/>
            <person name="Hughes D.S.T."/>
            <person name="Huylmans A.-K."/>
            <person name="Kemena C."/>
            <person name="Kremer L.P.M."/>
            <person name="Lee S.L."/>
            <person name="Lopez-Ezquerra A."/>
            <person name="Mallet L."/>
            <person name="Monroy-Kuhn J.M."/>
            <person name="Moser A."/>
            <person name="Murali S.C."/>
            <person name="Muzny D.M."/>
            <person name="Otani S."/>
            <person name="Piulachs M.-D."/>
            <person name="Poelchau M."/>
            <person name="Qu J."/>
            <person name="Schaub F."/>
            <person name="Wada-Katsumata A."/>
            <person name="Worley K.C."/>
            <person name="Xie Q."/>
            <person name="Ylla G."/>
            <person name="Poulsen M."/>
            <person name="Gibbs R.A."/>
            <person name="Schal C."/>
            <person name="Richards S."/>
            <person name="Belles X."/>
            <person name="Korb J."/>
            <person name="Bornberg-Bauer E."/>
        </authorList>
    </citation>
    <scope>NUCLEOTIDE SEQUENCE [LARGE SCALE GENOMIC DNA]</scope>
    <source>
        <tissue evidence="3">Whole body</tissue>
    </source>
</reference>
<dbReference type="PANTHER" id="PTHR46949">
    <property type="entry name" value="LEUCINE REPEAT ADAPTER PROTEIN 25"/>
    <property type="match status" value="1"/>
</dbReference>
<feature type="compositionally biased region" description="Gly residues" evidence="2">
    <location>
        <begin position="647"/>
        <end position="656"/>
    </location>
</feature>
<feature type="region of interest" description="Disordered" evidence="2">
    <location>
        <begin position="450"/>
        <end position="474"/>
    </location>
</feature>
<feature type="compositionally biased region" description="Pro residues" evidence="2">
    <location>
        <begin position="29"/>
        <end position="39"/>
    </location>
</feature>
<dbReference type="AlphaFoldDB" id="A0A2J7PU18"/>
<organism evidence="3 4">
    <name type="scientific">Cryptotermes secundus</name>
    <dbReference type="NCBI Taxonomy" id="105785"/>
    <lineage>
        <taxon>Eukaryota</taxon>
        <taxon>Metazoa</taxon>
        <taxon>Ecdysozoa</taxon>
        <taxon>Arthropoda</taxon>
        <taxon>Hexapoda</taxon>
        <taxon>Insecta</taxon>
        <taxon>Pterygota</taxon>
        <taxon>Neoptera</taxon>
        <taxon>Polyneoptera</taxon>
        <taxon>Dictyoptera</taxon>
        <taxon>Blattodea</taxon>
        <taxon>Blattoidea</taxon>
        <taxon>Termitoidae</taxon>
        <taxon>Kalotermitidae</taxon>
        <taxon>Cryptotermitinae</taxon>
        <taxon>Cryptotermes</taxon>
    </lineage>
</organism>
<dbReference type="EMBL" id="NEVH01021216">
    <property type="protein sequence ID" value="PNF19818.1"/>
    <property type="molecule type" value="Genomic_DNA"/>
</dbReference>
<feature type="compositionally biased region" description="Basic and acidic residues" evidence="2">
    <location>
        <begin position="292"/>
        <end position="308"/>
    </location>
</feature>
<dbReference type="PANTHER" id="PTHR46949:SF1">
    <property type="entry name" value="AT07979P2"/>
    <property type="match status" value="1"/>
</dbReference>
<gene>
    <name evidence="3" type="ORF">B7P43_G14295</name>
</gene>
<feature type="compositionally biased region" description="Basic and acidic residues" evidence="2">
    <location>
        <begin position="227"/>
        <end position="268"/>
    </location>
</feature>
<feature type="compositionally biased region" description="Basic and acidic residues" evidence="2">
    <location>
        <begin position="182"/>
        <end position="205"/>
    </location>
</feature>
<evidence type="ECO:0000256" key="2">
    <source>
        <dbReference type="SAM" id="MobiDB-lite"/>
    </source>
</evidence>
<feature type="compositionally biased region" description="Polar residues" evidence="2">
    <location>
        <begin position="54"/>
        <end position="63"/>
    </location>
</feature>
<feature type="compositionally biased region" description="Low complexity" evidence="2">
    <location>
        <begin position="452"/>
        <end position="471"/>
    </location>
</feature>
<dbReference type="OrthoDB" id="8197294at2759"/>
<feature type="compositionally biased region" description="Low complexity" evidence="2">
    <location>
        <begin position="524"/>
        <end position="541"/>
    </location>
</feature>
<protein>
    <submittedName>
        <fullName evidence="3">Uncharacterized protein</fullName>
    </submittedName>
</protein>
<dbReference type="Proteomes" id="UP000235965">
    <property type="component" value="Unassembled WGS sequence"/>
</dbReference>
<evidence type="ECO:0000313" key="3">
    <source>
        <dbReference type="EMBL" id="PNF19818.1"/>
    </source>
</evidence>
<feature type="region of interest" description="Disordered" evidence="2">
    <location>
        <begin position="637"/>
        <end position="708"/>
    </location>
</feature>
<accession>A0A2J7PU18</accession>
<evidence type="ECO:0000256" key="1">
    <source>
        <dbReference type="ARBA" id="ARBA00038125"/>
    </source>
</evidence>
<feature type="region of interest" description="Disordered" evidence="2">
    <location>
        <begin position="1"/>
        <end position="103"/>
    </location>
</feature>
<sequence length="799" mass="88595">MLVSRGQVLSTSGGVTPPVTAGNKLATRPLPPPPVPPRPSKSLVAEALARTRSAEATTSNRTHVPTRRAPPPPAPPISKERNQELNTSQVVNNAPVPKERNQQPQKILNHQAAVKQGVNYHHGEPVKNANRSGENYFHSDESTALHHSTRVTQLHRNDEGRRKGDFENRVNASSSSERTRRRGLEEFRNTHHSDLSGDNGTHEECNGQESGRPAVPGVNSTVLGIKSDLEDRKGEKFHDSQEKTEIRAVTERLKPPERLRLPKPKEQEENSVVSHVITTKPREQETVSFPQRNEEKTNEKNESSDHGHQTRTAQEVQNYYPRSQHTIVFSGSGEYVKTKNPPEQEEIPANKTSTVMKQNTDIEDSQHKLRRYGPHVLPTGQHKHDSSYITSSENRNTVLLIDNSPLKRETLSSISEKQSGDDKDLIINGIVASSCSPLVENLIVELRESSEQRTNQKYNNNKNNGSKEIQNGVNNITGNKESEFIESLYKKTSQPRIQHSDWFEVDNGKPVRFSSCHITLDDSYTASSDSSNTESSSSTTDLCRSNSFQYTDCSELNVDFNLDYRGQQISQHHLASFNRRRNMASLQGLPPLPKSLSGVNLYESCGGNLHFATMDQQQQKPEVSTPRGITKSGSFRQLASQNPTSGSVGGSGGVNGNSGAVRVVPSSSGRGPTPPTPGGTPRQQIVHHQHVRSLQQNGDGVPPPIAPRVRKPMALDAQLAVLRKEMVSSRLCFSLSLSLSVLPTWTSIELISQFHDHFTDGRTPWTGDQLVARPLPKHRTTQTQNKRIHTPNIHVLFGI</sequence>
<comment type="caution">
    <text evidence="3">The sequence shown here is derived from an EMBL/GenBank/DDBJ whole genome shotgun (WGS) entry which is preliminary data.</text>
</comment>
<proteinExistence type="inferred from homology"/>
<name>A0A2J7PU18_9NEOP</name>
<keyword evidence="4" id="KW-1185">Reference proteome</keyword>
<feature type="compositionally biased region" description="Basic and acidic residues" evidence="2">
    <location>
        <begin position="155"/>
        <end position="168"/>
    </location>
</feature>
<evidence type="ECO:0000313" key="4">
    <source>
        <dbReference type="Proteomes" id="UP000235965"/>
    </source>
</evidence>
<feature type="region of interest" description="Disordered" evidence="2">
    <location>
        <begin position="141"/>
        <end position="314"/>
    </location>
</feature>
<feature type="region of interest" description="Disordered" evidence="2">
    <location>
        <begin position="524"/>
        <end position="543"/>
    </location>
</feature>
<comment type="similarity">
    <text evidence="1">Belongs to the FAM89 family.</text>
</comment>
<dbReference type="STRING" id="105785.A0A2J7PU18"/>
<dbReference type="InParanoid" id="A0A2J7PU18"/>